<protein>
    <submittedName>
        <fullName evidence="1">Uncharacterized protein</fullName>
    </submittedName>
</protein>
<dbReference type="EMBL" id="JBHTLK010000005">
    <property type="protein sequence ID" value="MFD1145890.1"/>
    <property type="molecule type" value="Genomic_DNA"/>
</dbReference>
<evidence type="ECO:0000313" key="1">
    <source>
        <dbReference type="EMBL" id="MFD1145890.1"/>
    </source>
</evidence>
<comment type="caution">
    <text evidence="1">The sequence shown here is derived from an EMBL/GenBank/DDBJ whole genome shotgun (WGS) entry which is preliminary data.</text>
</comment>
<proteinExistence type="predicted"/>
<name>A0ABW3QIM6_9PSEU</name>
<dbReference type="Proteomes" id="UP001597168">
    <property type="component" value="Unassembled WGS sequence"/>
</dbReference>
<keyword evidence="2" id="KW-1185">Reference proteome</keyword>
<sequence>MAVLITISTQRVFADVAKVRAGVGGVRRDLPHGTADLNDDELHAFTAAVADNLDARGELTWRALVEARVQAAFAEPDPGLLRRKLVELMALCSEWVEAIDHETAAALLAEAEDRQGSGPVEPSLFAEER</sequence>
<organism evidence="1 2">
    <name type="scientific">Saccharothrix hoggarensis</name>
    <dbReference type="NCBI Taxonomy" id="913853"/>
    <lineage>
        <taxon>Bacteria</taxon>
        <taxon>Bacillati</taxon>
        <taxon>Actinomycetota</taxon>
        <taxon>Actinomycetes</taxon>
        <taxon>Pseudonocardiales</taxon>
        <taxon>Pseudonocardiaceae</taxon>
        <taxon>Saccharothrix</taxon>
    </lineage>
</organism>
<evidence type="ECO:0000313" key="2">
    <source>
        <dbReference type="Proteomes" id="UP001597168"/>
    </source>
</evidence>
<reference evidence="2" key="1">
    <citation type="journal article" date="2019" name="Int. J. Syst. Evol. Microbiol.">
        <title>The Global Catalogue of Microorganisms (GCM) 10K type strain sequencing project: providing services to taxonomists for standard genome sequencing and annotation.</title>
        <authorList>
            <consortium name="The Broad Institute Genomics Platform"/>
            <consortium name="The Broad Institute Genome Sequencing Center for Infectious Disease"/>
            <person name="Wu L."/>
            <person name="Ma J."/>
        </authorList>
    </citation>
    <scope>NUCLEOTIDE SEQUENCE [LARGE SCALE GENOMIC DNA]</scope>
    <source>
        <strain evidence="2">CCUG 60214</strain>
    </source>
</reference>
<dbReference type="RefSeq" id="WP_380719076.1">
    <property type="nucleotide sequence ID" value="NZ_JBHTLK010000005.1"/>
</dbReference>
<accession>A0ABW3QIM6</accession>
<gene>
    <name evidence="1" type="ORF">ACFQ3T_01995</name>
</gene>